<organism evidence="1 2">
    <name type="scientific">Auriscalpium vulgare</name>
    <dbReference type="NCBI Taxonomy" id="40419"/>
    <lineage>
        <taxon>Eukaryota</taxon>
        <taxon>Fungi</taxon>
        <taxon>Dikarya</taxon>
        <taxon>Basidiomycota</taxon>
        <taxon>Agaricomycotina</taxon>
        <taxon>Agaricomycetes</taxon>
        <taxon>Russulales</taxon>
        <taxon>Auriscalpiaceae</taxon>
        <taxon>Auriscalpium</taxon>
    </lineage>
</organism>
<gene>
    <name evidence="1" type="ORF">FA95DRAFT_1565543</name>
</gene>
<name>A0ACB8RBN1_9AGAM</name>
<evidence type="ECO:0000313" key="1">
    <source>
        <dbReference type="EMBL" id="KAI0041252.1"/>
    </source>
</evidence>
<sequence length="532" mass="58459">MESPEVLLHGKRSPSVSPQSDSDGFANASAVARLPHDALVIVFSSLVAEELRDGRDVPVMDHIPSSVPWVRLAYVCRRWRHAALNSAALWRYLVLPLPERWAHEMPARAQQAPIFLSFYPMPEEKEATTWLPVATLERVQEVDLTHFNGSETDLVQLLSTPAPLLEVAQLVIEDADPLELGAPLFGDTAPRLRKLTSHAFSWTAPPISNLVELQLMSAVDTPSTMPDFVAALRQLPLIEVLVLADGCLPPCSSPSQPSDSSIARVPSLRCLSISGTPAQCVNALRHVQGQTAVKLQVASSTDGRASEFAALYPFLAPTVGGHAEQPYPVVRLQPMGPYSLSLKASHAEHGPPNRAFDFEWMHPDDTAIDLMHACFAEICVRHVASLSIQLPVDYPLDDDGIKRFSTELLHTWRDATELQRLEATGSTGTALCLALSVSMEDGSGTIVWPRLRDLLLHQMYLPWNSEGENDVDVGDEGDGMRSGKVLLEALERRHQSGVALDTLHLLSCSVESPWLREVEDVVRHMVVEDVDE</sequence>
<dbReference type="EMBL" id="MU276134">
    <property type="protein sequence ID" value="KAI0041252.1"/>
    <property type="molecule type" value="Genomic_DNA"/>
</dbReference>
<evidence type="ECO:0000313" key="2">
    <source>
        <dbReference type="Proteomes" id="UP000814033"/>
    </source>
</evidence>
<accession>A0ACB8RBN1</accession>
<reference evidence="1" key="2">
    <citation type="journal article" date="2022" name="New Phytol.">
        <title>Evolutionary transition to the ectomycorrhizal habit in the genomes of a hyperdiverse lineage of mushroom-forming fungi.</title>
        <authorList>
            <person name="Looney B."/>
            <person name="Miyauchi S."/>
            <person name="Morin E."/>
            <person name="Drula E."/>
            <person name="Courty P.E."/>
            <person name="Kohler A."/>
            <person name="Kuo A."/>
            <person name="LaButti K."/>
            <person name="Pangilinan J."/>
            <person name="Lipzen A."/>
            <person name="Riley R."/>
            <person name="Andreopoulos W."/>
            <person name="He G."/>
            <person name="Johnson J."/>
            <person name="Nolan M."/>
            <person name="Tritt A."/>
            <person name="Barry K.W."/>
            <person name="Grigoriev I.V."/>
            <person name="Nagy L.G."/>
            <person name="Hibbett D."/>
            <person name="Henrissat B."/>
            <person name="Matheny P.B."/>
            <person name="Labbe J."/>
            <person name="Martin F.M."/>
        </authorList>
    </citation>
    <scope>NUCLEOTIDE SEQUENCE</scope>
    <source>
        <strain evidence="1">FP105234-sp</strain>
    </source>
</reference>
<protein>
    <submittedName>
        <fullName evidence="1">Uncharacterized protein</fullName>
    </submittedName>
</protein>
<dbReference type="Proteomes" id="UP000814033">
    <property type="component" value="Unassembled WGS sequence"/>
</dbReference>
<keyword evidence="2" id="KW-1185">Reference proteome</keyword>
<reference evidence="1" key="1">
    <citation type="submission" date="2021-02" db="EMBL/GenBank/DDBJ databases">
        <authorList>
            <consortium name="DOE Joint Genome Institute"/>
            <person name="Ahrendt S."/>
            <person name="Looney B.P."/>
            <person name="Miyauchi S."/>
            <person name="Morin E."/>
            <person name="Drula E."/>
            <person name="Courty P.E."/>
            <person name="Chicoki N."/>
            <person name="Fauchery L."/>
            <person name="Kohler A."/>
            <person name="Kuo A."/>
            <person name="Labutti K."/>
            <person name="Pangilinan J."/>
            <person name="Lipzen A."/>
            <person name="Riley R."/>
            <person name="Andreopoulos W."/>
            <person name="He G."/>
            <person name="Johnson J."/>
            <person name="Barry K.W."/>
            <person name="Grigoriev I.V."/>
            <person name="Nagy L."/>
            <person name="Hibbett D."/>
            <person name="Henrissat B."/>
            <person name="Matheny P.B."/>
            <person name="Labbe J."/>
            <person name="Martin F."/>
        </authorList>
    </citation>
    <scope>NUCLEOTIDE SEQUENCE</scope>
    <source>
        <strain evidence="1">FP105234-sp</strain>
    </source>
</reference>
<proteinExistence type="predicted"/>
<comment type="caution">
    <text evidence="1">The sequence shown here is derived from an EMBL/GenBank/DDBJ whole genome shotgun (WGS) entry which is preliminary data.</text>
</comment>